<evidence type="ECO:0000256" key="4">
    <source>
        <dbReference type="ARBA" id="ARBA00022825"/>
    </source>
</evidence>
<dbReference type="SUPFAM" id="SSF50494">
    <property type="entry name" value="Trypsin-like serine proteases"/>
    <property type="match status" value="1"/>
</dbReference>
<dbReference type="SUPFAM" id="SSF50156">
    <property type="entry name" value="PDZ domain-like"/>
    <property type="match status" value="1"/>
</dbReference>
<evidence type="ECO:0000256" key="3">
    <source>
        <dbReference type="ARBA" id="ARBA00022801"/>
    </source>
</evidence>
<evidence type="ECO:0000256" key="2">
    <source>
        <dbReference type="ARBA" id="ARBA00022670"/>
    </source>
</evidence>
<dbReference type="FunFam" id="2.40.10.10:FF:000001">
    <property type="entry name" value="Periplasmic serine protease DegS"/>
    <property type="match status" value="1"/>
</dbReference>
<accession>A0A061RGJ0</accession>
<sequence>MALRNLQARSLTSQTMQFQRLGSNLPALSLRPVRCGLSTLPPMQRCRPMVGRPRRCPCRSRGLAPANIGSGWVRPILAARLEGPNHAVGQPRREDKAPSPAPPHGLPRLCEVCDQRAARLLAGALMAGLIFANAALAGPDGSPCAAARASVAVIQRPEALSPALPPLGFVDKEKPPPVPEELTDKELEEANAELSKDEVATINLFEDNKGSVVYITNVGLRQNAITLDVERVPRGTGSGFVWDTDGHIVTNFHVIQGASDLRVTLIDQSVYPAKVVGAEPDKDVAVLELEAPPEVIRSMKPVTVGTSARLRVGQRVFAIGNPFGLDHTLTSGIISGLGRELSGPSGFPIRGVVQTDAAINPGNSGGVLLDSRGRLVGINTAIADPTGTGSNSGVGFAIPIDSAKGLVEQILRYGQVMRPSLGISIAPSQLTRQLGTKGVLVLDVQRGGPADRAGLQGSYRDSYGGIVLGDIIVELDGKPIPDETALYEALDGCKVGQTVQLKVLRGGRSVKTVQLTLANRSQQRYQGLE</sequence>
<organism evidence="6">
    <name type="scientific">Tetraselmis sp. GSL018</name>
    <dbReference type="NCBI Taxonomy" id="582737"/>
    <lineage>
        <taxon>Eukaryota</taxon>
        <taxon>Viridiplantae</taxon>
        <taxon>Chlorophyta</taxon>
        <taxon>core chlorophytes</taxon>
        <taxon>Chlorodendrophyceae</taxon>
        <taxon>Chlorodendrales</taxon>
        <taxon>Chlorodendraceae</taxon>
        <taxon>Tetraselmis</taxon>
    </lineage>
</organism>
<dbReference type="Pfam" id="PF13180">
    <property type="entry name" value="PDZ_2"/>
    <property type="match status" value="1"/>
</dbReference>
<dbReference type="Pfam" id="PF13365">
    <property type="entry name" value="Trypsin_2"/>
    <property type="match status" value="1"/>
</dbReference>
<dbReference type="SMART" id="SM00228">
    <property type="entry name" value="PDZ"/>
    <property type="match status" value="1"/>
</dbReference>
<dbReference type="Gene3D" id="2.40.10.10">
    <property type="entry name" value="Trypsin-like serine proteases"/>
    <property type="match status" value="2"/>
</dbReference>
<dbReference type="PROSITE" id="PS50106">
    <property type="entry name" value="PDZ"/>
    <property type="match status" value="1"/>
</dbReference>
<comment type="similarity">
    <text evidence="1">Belongs to the peptidase S1C family.</text>
</comment>
<evidence type="ECO:0000259" key="5">
    <source>
        <dbReference type="PROSITE" id="PS50106"/>
    </source>
</evidence>
<name>A0A061RGJ0_9CHLO</name>
<proteinExistence type="inferred from homology"/>
<protein>
    <submittedName>
        <fullName evidence="6">Protease do-like chloroplastic-like</fullName>
    </submittedName>
</protein>
<dbReference type="InterPro" id="IPR001940">
    <property type="entry name" value="Peptidase_S1C"/>
</dbReference>
<keyword evidence="3" id="KW-0378">Hydrolase</keyword>
<evidence type="ECO:0000256" key="1">
    <source>
        <dbReference type="ARBA" id="ARBA00010541"/>
    </source>
</evidence>
<gene>
    <name evidence="6" type="ORF">TSPGSL018_5541</name>
</gene>
<dbReference type="PANTHER" id="PTHR43343">
    <property type="entry name" value="PEPTIDASE S12"/>
    <property type="match status" value="1"/>
</dbReference>
<dbReference type="EMBL" id="GBEZ01016461">
    <property type="protein sequence ID" value="JAC69790.1"/>
    <property type="molecule type" value="Transcribed_RNA"/>
</dbReference>
<keyword evidence="2 6" id="KW-0645">Protease</keyword>
<dbReference type="InterPro" id="IPR036034">
    <property type="entry name" value="PDZ_sf"/>
</dbReference>
<dbReference type="Gene3D" id="2.30.42.10">
    <property type="match status" value="1"/>
</dbReference>
<dbReference type="AlphaFoldDB" id="A0A061RGJ0"/>
<dbReference type="InterPro" id="IPR043504">
    <property type="entry name" value="Peptidase_S1_PA_chymotrypsin"/>
</dbReference>
<dbReference type="CDD" id="cd00990">
    <property type="entry name" value="cpPDZ_AtDEGP1-like"/>
    <property type="match status" value="1"/>
</dbReference>
<keyword evidence="4" id="KW-0720">Serine protease</keyword>
<dbReference type="InterPro" id="IPR009003">
    <property type="entry name" value="Peptidase_S1_PA"/>
</dbReference>
<dbReference type="GO" id="GO:0006508">
    <property type="term" value="P:proteolysis"/>
    <property type="evidence" value="ECO:0007669"/>
    <property type="project" value="UniProtKB-KW"/>
</dbReference>
<dbReference type="GO" id="GO:0004252">
    <property type="term" value="F:serine-type endopeptidase activity"/>
    <property type="evidence" value="ECO:0007669"/>
    <property type="project" value="InterPro"/>
</dbReference>
<reference evidence="6" key="1">
    <citation type="submission" date="2014-05" db="EMBL/GenBank/DDBJ databases">
        <title>The transcriptome of the halophilic microalga Tetraselmis sp. GSL018 isolated from the Great Salt Lake, Utah.</title>
        <authorList>
            <person name="Jinkerson R.E."/>
            <person name="D'Adamo S."/>
            <person name="Posewitz M.C."/>
        </authorList>
    </citation>
    <scope>NUCLEOTIDE SEQUENCE</scope>
    <source>
        <strain evidence="6">GSL018</strain>
    </source>
</reference>
<dbReference type="PRINTS" id="PR00834">
    <property type="entry name" value="PROTEASES2C"/>
</dbReference>
<dbReference type="InterPro" id="IPR051201">
    <property type="entry name" value="Chloro_Bact_Ser_Proteases"/>
</dbReference>
<evidence type="ECO:0000313" key="6">
    <source>
        <dbReference type="EMBL" id="JAC69790.1"/>
    </source>
</evidence>
<dbReference type="InterPro" id="IPR039382">
    <property type="entry name" value="DEGP1/8_PDZ_dom"/>
</dbReference>
<dbReference type="InterPro" id="IPR001478">
    <property type="entry name" value="PDZ"/>
</dbReference>
<feature type="domain" description="PDZ" evidence="5">
    <location>
        <begin position="410"/>
        <end position="480"/>
    </location>
</feature>
<dbReference type="PANTHER" id="PTHR43343:SF2">
    <property type="entry name" value="PDZ DOMAIN-CONTAINING PROTEIN"/>
    <property type="match status" value="1"/>
</dbReference>